<gene>
    <name evidence="9" type="ORF">g.5256</name>
</gene>
<dbReference type="GO" id="GO:0005537">
    <property type="term" value="F:D-mannose binding"/>
    <property type="evidence" value="ECO:0007669"/>
    <property type="project" value="TreeGrafter"/>
</dbReference>
<evidence type="ECO:0000256" key="7">
    <source>
        <dbReference type="SAM" id="Phobius"/>
    </source>
</evidence>
<feature type="non-terminal residue" evidence="9">
    <location>
        <position position="1"/>
    </location>
</feature>
<dbReference type="GO" id="GO:0030134">
    <property type="term" value="C:COPII-coated ER to Golgi transport vesicle"/>
    <property type="evidence" value="ECO:0007669"/>
    <property type="project" value="TreeGrafter"/>
</dbReference>
<dbReference type="InterPro" id="IPR051136">
    <property type="entry name" value="Intracellular_Lectin-GPT"/>
</dbReference>
<evidence type="ECO:0000256" key="1">
    <source>
        <dbReference type="ARBA" id="ARBA00004479"/>
    </source>
</evidence>
<name>A0A1B6FFD9_9HEMI</name>
<dbReference type="Pfam" id="PF03388">
    <property type="entry name" value="Lectin_leg-like"/>
    <property type="match status" value="1"/>
</dbReference>
<organism evidence="9">
    <name type="scientific">Cuerna arida</name>
    <dbReference type="NCBI Taxonomy" id="1464854"/>
    <lineage>
        <taxon>Eukaryota</taxon>
        <taxon>Metazoa</taxon>
        <taxon>Ecdysozoa</taxon>
        <taxon>Arthropoda</taxon>
        <taxon>Hexapoda</taxon>
        <taxon>Insecta</taxon>
        <taxon>Pterygota</taxon>
        <taxon>Neoptera</taxon>
        <taxon>Paraneoptera</taxon>
        <taxon>Hemiptera</taxon>
        <taxon>Auchenorrhyncha</taxon>
        <taxon>Membracoidea</taxon>
        <taxon>Cicadellidae</taxon>
        <taxon>Cicadellinae</taxon>
        <taxon>Proconiini</taxon>
        <taxon>Cuerna</taxon>
    </lineage>
</organism>
<keyword evidence="2 7" id="KW-0812">Transmembrane</keyword>
<accession>A0A1B6FFD9</accession>
<keyword evidence="4 7" id="KW-1133">Transmembrane helix</keyword>
<dbReference type="AlphaFoldDB" id="A0A1B6FFD9"/>
<keyword evidence="3" id="KW-0732">Signal</keyword>
<dbReference type="PANTHER" id="PTHR12223:SF28">
    <property type="entry name" value="LECTIN, MANNOSE BINDING 1 LIKE"/>
    <property type="match status" value="1"/>
</dbReference>
<dbReference type="GO" id="GO:0005793">
    <property type="term" value="C:endoplasmic reticulum-Golgi intermediate compartment"/>
    <property type="evidence" value="ECO:0007669"/>
    <property type="project" value="TreeGrafter"/>
</dbReference>
<evidence type="ECO:0000256" key="2">
    <source>
        <dbReference type="ARBA" id="ARBA00022692"/>
    </source>
</evidence>
<dbReference type="SUPFAM" id="SSF49899">
    <property type="entry name" value="Concanavalin A-like lectins/glucanases"/>
    <property type="match status" value="1"/>
</dbReference>
<dbReference type="InterPro" id="IPR013320">
    <property type="entry name" value="ConA-like_dom_sf"/>
</dbReference>
<comment type="subcellular location">
    <subcellularLocation>
        <location evidence="1">Membrane</location>
        <topology evidence="1">Single-pass type I membrane protein</topology>
    </subcellularLocation>
</comment>
<feature type="domain" description="L-type lectin-like" evidence="8">
    <location>
        <begin position="1"/>
        <end position="126"/>
    </location>
</feature>
<feature type="coiled-coil region" evidence="6">
    <location>
        <begin position="243"/>
        <end position="270"/>
    </location>
</feature>
<proteinExistence type="predicted"/>
<evidence type="ECO:0000256" key="5">
    <source>
        <dbReference type="ARBA" id="ARBA00023136"/>
    </source>
</evidence>
<dbReference type="PROSITE" id="PS51328">
    <property type="entry name" value="L_LECTIN_LIKE"/>
    <property type="match status" value="1"/>
</dbReference>
<keyword evidence="5 7" id="KW-0472">Membrane</keyword>
<dbReference type="GO" id="GO:0005789">
    <property type="term" value="C:endoplasmic reticulum membrane"/>
    <property type="evidence" value="ECO:0007669"/>
    <property type="project" value="TreeGrafter"/>
</dbReference>
<dbReference type="InterPro" id="IPR005052">
    <property type="entry name" value="Lectin_leg"/>
</dbReference>
<evidence type="ECO:0000313" key="9">
    <source>
        <dbReference type="EMBL" id="JAS48932.1"/>
    </source>
</evidence>
<protein>
    <recommendedName>
        <fullName evidence="8">L-type lectin-like domain-containing protein</fullName>
    </recommendedName>
</protein>
<dbReference type="PANTHER" id="PTHR12223">
    <property type="entry name" value="VESICULAR MANNOSE-BINDING LECTIN"/>
    <property type="match status" value="1"/>
</dbReference>
<dbReference type="Gene3D" id="2.60.120.200">
    <property type="match status" value="1"/>
</dbReference>
<dbReference type="EMBL" id="GECZ01020837">
    <property type="protein sequence ID" value="JAS48932.1"/>
    <property type="molecule type" value="Transcribed_RNA"/>
</dbReference>
<keyword evidence="6" id="KW-0175">Coiled coil</keyword>
<dbReference type="GO" id="GO:0000139">
    <property type="term" value="C:Golgi membrane"/>
    <property type="evidence" value="ECO:0007669"/>
    <property type="project" value="TreeGrafter"/>
</dbReference>
<reference evidence="9" key="1">
    <citation type="submission" date="2015-11" db="EMBL/GenBank/DDBJ databases">
        <title>De novo transcriptome assembly of four potential Pierce s Disease insect vectors from Arizona vineyards.</title>
        <authorList>
            <person name="Tassone E.E."/>
        </authorList>
    </citation>
    <scope>NUCLEOTIDE SEQUENCE</scope>
</reference>
<evidence type="ECO:0000256" key="4">
    <source>
        <dbReference type="ARBA" id="ARBA00022989"/>
    </source>
</evidence>
<dbReference type="GO" id="GO:0006888">
    <property type="term" value="P:endoplasmic reticulum to Golgi vesicle-mediated transport"/>
    <property type="evidence" value="ECO:0007669"/>
    <property type="project" value="TreeGrafter"/>
</dbReference>
<sequence length="328" mass="38115">DRWNGLGVFFDSYDNDNKNNNPKIMSMLNNGSIPFDHSRDGGDFIQYHCVRDYRNKAYVSRVIIQYYQNVLQVSTHHGNPNDGSNFETCFVQSNIYLPRGGFFGVSAATGDLSDDHDIYHFITYSLHPVDGFNDKPQQINPALQEEYNRLQQDLKEKQNEYFMKHPQEKAKLVNEDNLYEVPFYLQMQQIEDYLMKMYDIINNVDQKMTSIGNDLRSRQNINVGDNTGSQADNTAINSLMYMNKETLSIVHELKNKITQAMNENSQKEIRDSLIFVRNNLNQLIQESPQKNNCITFINLIIVLVVQTLIGIAVIYYRSKNETRSKKLF</sequence>
<feature type="transmembrane region" description="Helical" evidence="7">
    <location>
        <begin position="296"/>
        <end position="316"/>
    </location>
</feature>
<evidence type="ECO:0000259" key="8">
    <source>
        <dbReference type="PROSITE" id="PS51328"/>
    </source>
</evidence>
<evidence type="ECO:0000256" key="6">
    <source>
        <dbReference type="SAM" id="Coils"/>
    </source>
</evidence>
<evidence type="ECO:0000256" key="3">
    <source>
        <dbReference type="ARBA" id="ARBA00022729"/>
    </source>
</evidence>